<evidence type="ECO:0000256" key="4">
    <source>
        <dbReference type="ARBA" id="ARBA00023136"/>
    </source>
</evidence>
<evidence type="ECO:0000256" key="5">
    <source>
        <dbReference type="SAM" id="Coils"/>
    </source>
</evidence>
<evidence type="ECO:0008006" key="9">
    <source>
        <dbReference type="Google" id="ProtNLM"/>
    </source>
</evidence>
<reference evidence="7 8" key="1">
    <citation type="journal article" date="2016" name="ISME J.">
        <title>Chasing the elusive Euryarchaeota class WSA2: genomes reveal a uniquely fastidious methyl-reducing methanogen.</title>
        <authorList>
            <person name="Nobu M.K."/>
            <person name="Narihiro T."/>
            <person name="Kuroda K."/>
            <person name="Mei R."/>
            <person name="Liu W.T."/>
        </authorList>
    </citation>
    <scope>NUCLEOTIDE SEQUENCE [LARGE SCALE GENOMIC DNA]</scope>
    <source>
        <strain evidence="7">U1lsi0528_Bin089</strain>
    </source>
</reference>
<dbReference type="Pfam" id="PF01956">
    <property type="entry name" value="EMC3_TMCO1"/>
    <property type="match status" value="1"/>
</dbReference>
<keyword evidence="5" id="KW-0175">Coiled coil</keyword>
<dbReference type="InterPro" id="IPR038978">
    <property type="entry name" value="MJ0935"/>
</dbReference>
<evidence type="ECO:0000313" key="7">
    <source>
        <dbReference type="EMBL" id="KYC51725.1"/>
    </source>
</evidence>
<feature type="coiled-coil region" evidence="5">
    <location>
        <begin position="67"/>
        <end position="104"/>
    </location>
</feature>
<proteinExistence type="predicted"/>
<gene>
    <name evidence="7" type="ORF">AMQ74_01018</name>
</gene>
<accession>A0A150J3N6</accession>
<keyword evidence="2 6" id="KW-0812">Transmembrane</keyword>
<dbReference type="GO" id="GO:0016020">
    <property type="term" value="C:membrane"/>
    <property type="evidence" value="ECO:0007669"/>
    <property type="project" value="UniProtKB-SubCell"/>
</dbReference>
<dbReference type="InterPro" id="IPR002809">
    <property type="entry name" value="EMC3/TMCO1"/>
</dbReference>
<evidence type="ECO:0000256" key="2">
    <source>
        <dbReference type="ARBA" id="ARBA00022692"/>
    </source>
</evidence>
<dbReference type="Proteomes" id="UP000075578">
    <property type="component" value="Unassembled WGS sequence"/>
</dbReference>
<comment type="subcellular location">
    <subcellularLocation>
        <location evidence="1">Membrane</location>
        <topology evidence="1">Multi-pass membrane protein</topology>
    </subcellularLocation>
</comment>
<keyword evidence="3 6" id="KW-1133">Transmembrane helix</keyword>
<name>A0A150J3N6_9EURY</name>
<keyword evidence="4 6" id="KW-0472">Membrane</keyword>
<comment type="caution">
    <text evidence="7">The sequence shown here is derived from an EMBL/GenBank/DDBJ whole genome shotgun (WGS) entry which is preliminary data.</text>
</comment>
<feature type="transmembrane region" description="Helical" evidence="6">
    <location>
        <begin position="28"/>
        <end position="50"/>
    </location>
</feature>
<dbReference type="AlphaFoldDB" id="A0A150J3N6"/>
<dbReference type="EMBL" id="LNGD01000056">
    <property type="protein sequence ID" value="KYC51725.1"/>
    <property type="molecule type" value="Genomic_DNA"/>
</dbReference>
<evidence type="ECO:0000256" key="1">
    <source>
        <dbReference type="ARBA" id="ARBA00004141"/>
    </source>
</evidence>
<evidence type="ECO:0000313" key="8">
    <source>
        <dbReference type="Proteomes" id="UP000075578"/>
    </source>
</evidence>
<evidence type="ECO:0000256" key="6">
    <source>
        <dbReference type="SAM" id="Phobius"/>
    </source>
</evidence>
<sequence length="190" mass="21651">MSFFDSILNPIYKALDLAFGWLFNYGPMYAILVVAVIVGVTLTLVQYLLVDQKELKSIKEETSAYQKEMLAAQRSNDKNKIKKLQKKKARIDEMQRQLMSMSMKPLYITMIPILLFFSWLRQSPAADVLNPVVVKLPFDTYLVQIFHNPGILGPGSPPELRTGDWLGWLGWYIFSSSVVSSIIRKILGMA</sequence>
<protein>
    <recommendedName>
        <fullName evidence="9">DUF106 domain-containing protein</fullName>
    </recommendedName>
</protein>
<evidence type="ECO:0000256" key="3">
    <source>
        <dbReference type="ARBA" id="ARBA00022989"/>
    </source>
</evidence>
<organism evidence="7 8">
    <name type="scientific">Candidatus Methanofastidiosum methylothiophilum</name>
    <dbReference type="NCBI Taxonomy" id="1705564"/>
    <lineage>
        <taxon>Archaea</taxon>
        <taxon>Methanobacteriati</taxon>
        <taxon>Methanobacteriota</taxon>
        <taxon>Stenosarchaea group</taxon>
        <taxon>Candidatus Methanofastidiosia</taxon>
        <taxon>Candidatus Methanofastidiosales</taxon>
        <taxon>Candidatus Methanofastidiosaceae</taxon>
        <taxon>Candidatus Methanofastidiosum</taxon>
    </lineage>
</organism>
<dbReference type="PANTHER" id="PTHR42198:SF1">
    <property type="entry name" value="INTEGRAL MEMBRANE PROTEIN"/>
    <property type="match status" value="1"/>
</dbReference>
<dbReference type="PANTHER" id="PTHR42198">
    <property type="entry name" value="INTEGRAL MEMBRANE PROTEIN"/>
    <property type="match status" value="1"/>
</dbReference>
<feature type="transmembrane region" description="Helical" evidence="6">
    <location>
        <begin position="165"/>
        <end position="183"/>
    </location>
</feature>
<dbReference type="SMART" id="SM01415">
    <property type="entry name" value="DUF106"/>
    <property type="match status" value="1"/>
</dbReference>
<feature type="transmembrane region" description="Helical" evidence="6">
    <location>
        <begin position="104"/>
        <end position="120"/>
    </location>
</feature>